<evidence type="ECO:0008006" key="4">
    <source>
        <dbReference type="Google" id="ProtNLM"/>
    </source>
</evidence>
<keyword evidence="3" id="KW-1185">Reference proteome</keyword>
<organism evidence="2 3">
    <name type="scientific">Jannaschia seosinensis</name>
    <dbReference type="NCBI Taxonomy" id="313367"/>
    <lineage>
        <taxon>Bacteria</taxon>
        <taxon>Pseudomonadati</taxon>
        <taxon>Pseudomonadota</taxon>
        <taxon>Alphaproteobacteria</taxon>
        <taxon>Rhodobacterales</taxon>
        <taxon>Roseobacteraceae</taxon>
        <taxon>Jannaschia</taxon>
    </lineage>
</organism>
<accession>A0A0M7BEJ7</accession>
<name>A0A0M7BEJ7_9RHOB</name>
<dbReference type="Gene3D" id="3.30.1150.10">
    <property type="match status" value="1"/>
</dbReference>
<evidence type="ECO:0000313" key="3">
    <source>
        <dbReference type="Proteomes" id="UP000049455"/>
    </source>
</evidence>
<dbReference type="Proteomes" id="UP000049455">
    <property type="component" value="Unassembled WGS sequence"/>
</dbReference>
<feature type="compositionally biased region" description="Low complexity" evidence="1">
    <location>
        <begin position="186"/>
        <end position="198"/>
    </location>
</feature>
<dbReference type="STRING" id="313367.JSE7799_02513"/>
<feature type="compositionally biased region" description="Acidic residues" evidence="1">
    <location>
        <begin position="232"/>
        <end position="241"/>
    </location>
</feature>
<feature type="compositionally biased region" description="Low complexity" evidence="1">
    <location>
        <begin position="244"/>
        <end position="255"/>
    </location>
</feature>
<sequence length="394" mass="40660">METRTAVAISGTAHAGLLGWALISGLFAPVPPEDSIEIAAVSVISSAEFDAMIAAAPADVPPAPVAPEAPATPDAPAPAPAEETPPPQSVARPETPAPSAPDAQPDFSQIAPPPQADVAADTPDAPAPPAAPADDPTAELSDRPAPRPADIVSTRPSPAPPPMVDTAPTVEAPPTPEPAEEEPAEPSEAPAAPEETAPIIVTEADTPGRAPESSTRPSRRPNRPTPVAAEEAPSEAPEEPEPPQQVAAAQQSEPSEPVEDTPAAIDTSAALAEARGGGTPAPAAPAGPPLTQGERDGLRVAVSRCWNVFSLSTEALRTTVTIYMQMDPNGVPNPNTLRLVGFEGGSQAAAQQAFEVGRRAIFRCGRDGFDLPPEKYEQWKEIEMSFDPSQMRLR</sequence>
<feature type="region of interest" description="Disordered" evidence="1">
    <location>
        <begin position="63"/>
        <end position="294"/>
    </location>
</feature>
<gene>
    <name evidence="2" type="ORF">JSE7799_02513</name>
</gene>
<protein>
    <recommendedName>
        <fullName evidence="4">Cell division and transport-associated protein TolA</fullName>
    </recommendedName>
</protein>
<dbReference type="EMBL" id="CYPR01000162">
    <property type="protein sequence ID" value="CUH39785.1"/>
    <property type="molecule type" value="Genomic_DNA"/>
</dbReference>
<dbReference type="RefSeq" id="WP_055663928.1">
    <property type="nucleotide sequence ID" value="NZ_CYPR01000162.1"/>
</dbReference>
<evidence type="ECO:0000313" key="2">
    <source>
        <dbReference type="EMBL" id="CUH39785.1"/>
    </source>
</evidence>
<proteinExistence type="predicted"/>
<evidence type="ECO:0000256" key="1">
    <source>
        <dbReference type="SAM" id="MobiDB-lite"/>
    </source>
</evidence>
<dbReference type="AlphaFoldDB" id="A0A0M7BEJ7"/>
<dbReference type="OrthoDB" id="7161229at2"/>
<reference evidence="2 3" key="1">
    <citation type="submission" date="2015-09" db="EMBL/GenBank/DDBJ databases">
        <authorList>
            <person name="Jackson K.R."/>
            <person name="Lunt B.L."/>
            <person name="Fisher J.N.B."/>
            <person name="Gardner A.V."/>
            <person name="Bailey M.E."/>
            <person name="Deus L.M."/>
            <person name="Earl A.S."/>
            <person name="Gibby P.D."/>
            <person name="Hartmann K.A."/>
            <person name="Liu J.E."/>
            <person name="Manci A.M."/>
            <person name="Nielsen D.A."/>
            <person name="Solomon M.B."/>
            <person name="Breakwell D.P."/>
            <person name="Burnett S.H."/>
            <person name="Grose J.H."/>
        </authorList>
    </citation>
    <scope>NUCLEOTIDE SEQUENCE [LARGE SCALE GENOMIC DNA]</scope>
    <source>
        <strain evidence="2 3">CECT 7799</strain>
    </source>
</reference>
<feature type="compositionally biased region" description="Pro residues" evidence="1">
    <location>
        <begin position="73"/>
        <end position="88"/>
    </location>
</feature>